<sequence>MEDKELIEKKLESIFRGISDEKLEIVRYTNSDDCTCVPFYLCHSPSNTGITTWEDSKYGPSSCLAVYVIISSYRIGVFKMFSEVTIKTLLLTTTCVLTVLAQIENDKEDTSKLIQAIFGNTSQEVNPPAKKSDCTCVPYYLCSSAVNNGEAIIDMRGDYENVCDSYLEVCCSPTAITENLTKSSTKNKREETTHSLVTDAIKTDDCVCVAYYRCNRTGADADRITDNDAKCQSYLDLCCSPSDILKEFLIFISRDNDAKCQSYLDLCCSPSDILKD</sequence>
<reference evidence="2 3" key="1">
    <citation type="journal article" date="2024" name="BMC Genomics">
        <title>De novo assembly and annotation of Popillia japonica's genome with initial clues to its potential as an invasive pest.</title>
        <authorList>
            <person name="Cucini C."/>
            <person name="Boschi S."/>
            <person name="Funari R."/>
            <person name="Cardaioli E."/>
            <person name="Iannotti N."/>
            <person name="Marturano G."/>
            <person name="Paoli F."/>
            <person name="Bruttini M."/>
            <person name="Carapelli A."/>
            <person name="Frati F."/>
            <person name="Nardi F."/>
        </authorList>
    </citation>
    <scope>NUCLEOTIDE SEQUENCE [LARGE SCALE GENOMIC DNA]</scope>
    <source>
        <strain evidence="2">DMR45628</strain>
    </source>
</reference>
<evidence type="ECO:0000313" key="2">
    <source>
        <dbReference type="EMBL" id="KAK9704073.1"/>
    </source>
</evidence>
<gene>
    <name evidence="2" type="ORF">QE152_g28514</name>
</gene>
<dbReference type="EMBL" id="JASPKY010000358">
    <property type="protein sequence ID" value="KAK9704073.1"/>
    <property type="molecule type" value="Genomic_DNA"/>
</dbReference>
<keyword evidence="2" id="KW-0378">Hydrolase</keyword>
<accession>A0AAW1JJI9</accession>
<dbReference type="GO" id="GO:0008233">
    <property type="term" value="F:peptidase activity"/>
    <property type="evidence" value="ECO:0007669"/>
    <property type="project" value="UniProtKB-KW"/>
</dbReference>
<organism evidence="2 3">
    <name type="scientific">Popillia japonica</name>
    <name type="common">Japanese beetle</name>
    <dbReference type="NCBI Taxonomy" id="7064"/>
    <lineage>
        <taxon>Eukaryota</taxon>
        <taxon>Metazoa</taxon>
        <taxon>Ecdysozoa</taxon>
        <taxon>Arthropoda</taxon>
        <taxon>Hexapoda</taxon>
        <taxon>Insecta</taxon>
        <taxon>Pterygota</taxon>
        <taxon>Neoptera</taxon>
        <taxon>Endopterygota</taxon>
        <taxon>Coleoptera</taxon>
        <taxon>Polyphaga</taxon>
        <taxon>Scarabaeiformia</taxon>
        <taxon>Scarabaeidae</taxon>
        <taxon>Rutelinae</taxon>
        <taxon>Popillia</taxon>
    </lineage>
</organism>
<keyword evidence="2" id="KW-0645">Protease</keyword>
<protein>
    <submittedName>
        <fullName evidence="2">Serine protease Clip domain PPAF-2</fullName>
    </submittedName>
</protein>
<dbReference type="Pfam" id="PF18322">
    <property type="entry name" value="CLIP_1"/>
    <property type="match status" value="1"/>
</dbReference>
<keyword evidence="3" id="KW-1185">Reference proteome</keyword>
<dbReference type="AlphaFoldDB" id="A0AAW1JJI9"/>
<comment type="caution">
    <text evidence="2">The sequence shown here is derived from an EMBL/GenBank/DDBJ whole genome shotgun (WGS) entry which is preliminary data.</text>
</comment>
<feature type="domain" description="PPAF-2-like Clip" evidence="1">
    <location>
        <begin position="128"/>
        <end position="172"/>
    </location>
</feature>
<name>A0AAW1JJI9_POPJA</name>
<dbReference type="GO" id="GO:0006508">
    <property type="term" value="P:proteolysis"/>
    <property type="evidence" value="ECO:0007669"/>
    <property type="project" value="UniProtKB-KW"/>
</dbReference>
<proteinExistence type="predicted"/>
<dbReference type="InterPro" id="IPR041515">
    <property type="entry name" value="PPAF-2-like_Clip"/>
</dbReference>
<evidence type="ECO:0000259" key="1">
    <source>
        <dbReference type="Pfam" id="PF18322"/>
    </source>
</evidence>
<dbReference type="Proteomes" id="UP001458880">
    <property type="component" value="Unassembled WGS sequence"/>
</dbReference>
<evidence type="ECO:0000313" key="3">
    <source>
        <dbReference type="Proteomes" id="UP001458880"/>
    </source>
</evidence>